<dbReference type="RefSeq" id="WP_089686729.1">
    <property type="nucleotide sequence ID" value="NZ_FNFO01000011.1"/>
</dbReference>
<dbReference type="SUPFAM" id="SSF48403">
    <property type="entry name" value="Ankyrin repeat"/>
    <property type="match status" value="1"/>
</dbReference>
<feature type="repeat" description="ANK" evidence="3">
    <location>
        <begin position="121"/>
        <end position="153"/>
    </location>
</feature>
<keyword evidence="1" id="KW-0677">Repeat</keyword>
<evidence type="ECO:0000313" key="5">
    <source>
        <dbReference type="Proteomes" id="UP000198510"/>
    </source>
</evidence>
<dbReference type="Pfam" id="PF00023">
    <property type="entry name" value="Ank"/>
    <property type="match status" value="1"/>
</dbReference>
<sequence>MLQNLIKWLLVFGSVTVLGLHAEPSHLHQAVASGDVQRVNELLQQGVSPEERDDQGQTPLFLAVQSEGREMVMLLLRHHADVGARDAQGCTPFLIAAAHDQTVAALLLLDQGAKLGATDKDGNSALHYAASTGSLRMVEFLLARGLDLEKTNRHHRTPLMAAILGSPLFETSEVGERVQAAELLLTRGANPNAQDLEGNMPLHLSASADALSPFTRLLLRHGGDASARNKAGQTPADIISKRRQASIVNR</sequence>
<dbReference type="PANTHER" id="PTHR24198">
    <property type="entry name" value="ANKYRIN REPEAT AND PROTEIN KINASE DOMAIN-CONTAINING PROTEIN"/>
    <property type="match status" value="1"/>
</dbReference>
<dbReference type="OrthoDB" id="2575953at2"/>
<keyword evidence="5" id="KW-1185">Reference proteome</keyword>
<evidence type="ECO:0000313" key="4">
    <source>
        <dbReference type="EMBL" id="SDM22238.1"/>
    </source>
</evidence>
<gene>
    <name evidence="4" type="ORF">SAMN05421823_111147</name>
</gene>
<name>A0A1G9RG72_9BACT</name>
<evidence type="ECO:0000256" key="3">
    <source>
        <dbReference type="PROSITE-ProRule" id="PRU00023"/>
    </source>
</evidence>
<proteinExistence type="predicted"/>
<dbReference type="Pfam" id="PF12796">
    <property type="entry name" value="Ank_2"/>
    <property type="match status" value="1"/>
</dbReference>
<organism evidence="4 5">
    <name type="scientific">Catalinimonas alkaloidigena</name>
    <dbReference type="NCBI Taxonomy" id="1075417"/>
    <lineage>
        <taxon>Bacteria</taxon>
        <taxon>Pseudomonadati</taxon>
        <taxon>Bacteroidota</taxon>
        <taxon>Cytophagia</taxon>
        <taxon>Cytophagales</taxon>
        <taxon>Catalimonadaceae</taxon>
        <taxon>Catalinimonas</taxon>
    </lineage>
</organism>
<keyword evidence="2 3" id="KW-0040">ANK repeat</keyword>
<dbReference type="PROSITE" id="PS50088">
    <property type="entry name" value="ANK_REPEAT"/>
    <property type="match status" value="5"/>
</dbReference>
<dbReference type="Proteomes" id="UP000198510">
    <property type="component" value="Unassembled WGS sequence"/>
</dbReference>
<dbReference type="Gene3D" id="1.25.40.20">
    <property type="entry name" value="Ankyrin repeat-containing domain"/>
    <property type="match status" value="2"/>
</dbReference>
<dbReference type="InterPro" id="IPR002110">
    <property type="entry name" value="Ankyrin_rpt"/>
</dbReference>
<protein>
    <submittedName>
        <fullName evidence="4">Uncharacterized protein</fullName>
    </submittedName>
</protein>
<reference evidence="4 5" key="1">
    <citation type="submission" date="2016-10" db="EMBL/GenBank/DDBJ databases">
        <authorList>
            <person name="de Groot N.N."/>
        </authorList>
    </citation>
    <scope>NUCLEOTIDE SEQUENCE [LARGE SCALE GENOMIC DNA]</scope>
    <source>
        <strain evidence="4 5">DSM 25186</strain>
    </source>
</reference>
<dbReference type="PROSITE" id="PS50297">
    <property type="entry name" value="ANK_REP_REGION"/>
    <property type="match status" value="3"/>
</dbReference>
<dbReference type="EMBL" id="FNFO01000011">
    <property type="protein sequence ID" value="SDM22238.1"/>
    <property type="molecule type" value="Genomic_DNA"/>
</dbReference>
<dbReference type="AlphaFoldDB" id="A0A1G9RG72"/>
<feature type="repeat" description="ANK" evidence="3">
    <location>
        <begin position="55"/>
        <end position="87"/>
    </location>
</feature>
<feature type="repeat" description="ANK" evidence="3">
    <location>
        <begin position="197"/>
        <end position="230"/>
    </location>
</feature>
<dbReference type="PANTHER" id="PTHR24198:SF165">
    <property type="entry name" value="ANKYRIN REPEAT-CONTAINING PROTEIN-RELATED"/>
    <property type="match status" value="1"/>
</dbReference>
<dbReference type="Pfam" id="PF13857">
    <property type="entry name" value="Ank_5"/>
    <property type="match status" value="1"/>
</dbReference>
<accession>A0A1G9RG72</accession>
<dbReference type="SMART" id="SM00248">
    <property type="entry name" value="ANK"/>
    <property type="match status" value="6"/>
</dbReference>
<evidence type="ECO:0000256" key="2">
    <source>
        <dbReference type="ARBA" id="ARBA00023043"/>
    </source>
</evidence>
<evidence type="ECO:0000256" key="1">
    <source>
        <dbReference type="ARBA" id="ARBA00022737"/>
    </source>
</evidence>
<dbReference type="PRINTS" id="PR01415">
    <property type="entry name" value="ANKYRIN"/>
</dbReference>
<feature type="repeat" description="ANK" evidence="3">
    <location>
        <begin position="88"/>
        <end position="120"/>
    </location>
</feature>
<dbReference type="STRING" id="1075417.SAMN05421823_111147"/>
<dbReference type="InterPro" id="IPR036770">
    <property type="entry name" value="Ankyrin_rpt-contain_sf"/>
</dbReference>
<feature type="repeat" description="ANK" evidence="3">
    <location>
        <begin position="22"/>
        <end position="54"/>
    </location>
</feature>